<name>A0A1J4JBZ4_9EUKA</name>
<keyword evidence="3" id="KW-1185">Reference proteome</keyword>
<dbReference type="VEuPathDB" id="TrichDB:TRFO_38908"/>
<feature type="coiled-coil region" evidence="1">
    <location>
        <begin position="339"/>
        <end position="366"/>
    </location>
</feature>
<dbReference type="EMBL" id="MLAK01001279">
    <property type="protein sequence ID" value="OHS94933.1"/>
    <property type="molecule type" value="Genomic_DNA"/>
</dbReference>
<dbReference type="OrthoDB" id="10676715at2759"/>
<proteinExistence type="predicted"/>
<keyword evidence="1" id="KW-0175">Coiled coil</keyword>
<gene>
    <name evidence="2" type="ORF">TRFO_38908</name>
</gene>
<feature type="coiled-coil region" evidence="1">
    <location>
        <begin position="45"/>
        <end position="111"/>
    </location>
</feature>
<protein>
    <submittedName>
        <fullName evidence="2">Uncharacterized protein</fullName>
    </submittedName>
</protein>
<dbReference type="Proteomes" id="UP000179807">
    <property type="component" value="Unassembled WGS sequence"/>
</dbReference>
<evidence type="ECO:0000313" key="3">
    <source>
        <dbReference type="Proteomes" id="UP000179807"/>
    </source>
</evidence>
<dbReference type="AlphaFoldDB" id="A0A1J4JBZ4"/>
<accession>A0A1J4JBZ4</accession>
<organism evidence="2 3">
    <name type="scientific">Tritrichomonas foetus</name>
    <dbReference type="NCBI Taxonomy" id="1144522"/>
    <lineage>
        <taxon>Eukaryota</taxon>
        <taxon>Metamonada</taxon>
        <taxon>Parabasalia</taxon>
        <taxon>Tritrichomonadida</taxon>
        <taxon>Tritrichomonadidae</taxon>
        <taxon>Tritrichomonas</taxon>
    </lineage>
</organism>
<sequence>MISQEELEIVKAKINDFQERVNAIHHKVLLAQHDNADLILTKQKIQILKNNMENDQESYTRVKSELESQIKISKEGDPDGKKRIIHLKKKLESLEEILVKHIEKMEAAQNAEEIFEEKCSIVSEKDEVLSEKVSKLEKKVYKFHQYKKEFPKSAPVLLHVVDLESHLHFYASEIVRVKNLVKSQTSKIQSLNEDNEKALSELNRVQSNVNSIYEQVRENDENRTKLYNELSELNEKFTEINLKRKEMDDEYTQLSSKNRIQDSALIGYIQNLRERLSKLHNEVMSLPDVSRHLNEEQSMEILKKKQLQIEIQKKIDSALLEITQKNSKSPQVLKLSKELEKSWKEFEELEDKSKDLESKLYRAQDLLERKKNILSEIRRQVVKKPEKHGIEYLNRFYEEVKEENHKLEMKMRSITRDLEIYQSEHGQFLLELGMKK</sequence>
<dbReference type="RefSeq" id="XP_068348070.1">
    <property type="nucleotide sequence ID" value="XM_068512319.1"/>
</dbReference>
<evidence type="ECO:0000256" key="1">
    <source>
        <dbReference type="SAM" id="Coils"/>
    </source>
</evidence>
<feature type="coiled-coil region" evidence="1">
    <location>
        <begin position="181"/>
        <end position="250"/>
    </location>
</feature>
<feature type="coiled-coil region" evidence="1">
    <location>
        <begin position="397"/>
        <end position="424"/>
    </location>
</feature>
<reference evidence="2" key="1">
    <citation type="submission" date="2016-10" db="EMBL/GenBank/DDBJ databases">
        <authorList>
            <person name="Benchimol M."/>
            <person name="Almeida L.G."/>
            <person name="Vasconcelos A.T."/>
            <person name="Perreira-Neves A."/>
            <person name="Rosa I.A."/>
            <person name="Tasca T."/>
            <person name="Bogo M.R."/>
            <person name="de Souza W."/>
        </authorList>
    </citation>
    <scope>NUCLEOTIDE SEQUENCE [LARGE SCALE GENOMIC DNA]</scope>
    <source>
        <strain evidence="2">K</strain>
    </source>
</reference>
<dbReference type="GeneID" id="94847023"/>
<comment type="caution">
    <text evidence="2">The sequence shown here is derived from an EMBL/GenBank/DDBJ whole genome shotgun (WGS) entry which is preliminary data.</text>
</comment>
<evidence type="ECO:0000313" key="2">
    <source>
        <dbReference type="EMBL" id="OHS94933.1"/>
    </source>
</evidence>